<reference evidence="3" key="1">
    <citation type="journal article" date="2019" name="Int. J. Syst. Evol. Microbiol.">
        <title>The Global Catalogue of Microorganisms (GCM) 10K type strain sequencing project: providing services to taxonomists for standard genome sequencing and annotation.</title>
        <authorList>
            <consortium name="The Broad Institute Genomics Platform"/>
            <consortium name="The Broad Institute Genome Sequencing Center for Infectious Disease"/>
            <person name="Wu L."/>
            <person name="Ma J."/>
        </authorList>
    </citation>
    <scope>NUCLEOTIDE SEQUENCE [LARGE SCALE GENOMIC DNA]</scope>
    <source>
        <strain evidence="3">CGMCC 1.12470</strain>
    </source>
</reference>
<proteinExistence type="predicted"/>
<accession>A0ABW4IQR9</accession>
<evidence type="ECO:0000256" key="1">
    <source>
        <dbReference type="SAM" id="MobiDB-lite"/>
    </source>
</evidence>
<evidence type="ECO:0000313" key="2">
    <source>
        <dbReference type="EMBL" id="MFD1658886.1"/>
    </source>
</evidence>
<dbReference type="EMBL" id="JBHUDX010000028">
    <property type="protein sequence ID" value="MFD1658886.1"/>
    <property type="molecule type" value="Genomic_DNA"/>
</dbReference>
<name>A0ABW4IQR9_9ACTN</name>
<protein>
    <submittedName>
        <fullName evidence="2">Uncharacterized protein</fullName>
    </submittedName>
</protein>
<feature type="region of interest" description="Disordered" evidence="1">
    <location>
        <begin position="24"/>
        <end position="45"/>
    </location>
</feature>
<dbReference type="Proteomes" id="UP001597261">
    <property type="component" value="Unassembled WGS sequence"/>
</dbReference>
<organism evidence="2 3">
    <name type="scientific">Streptomyces caeni</name>
    <dbReference type="NCBI Taxonomy" id="2307231"/>
    <lineage>
        <taxon>Bacteria</taxon>
        <taxon>Bacillati</taxon>
        <taxon>Actinomycetota</taxon>
        <taxon>Actinomycetes</taxon>
        <taxon>Kitasatosporales</taxon>
        <taxon>Streptomycetaceae</taxon>
        <taxon>Streptomyces</taxon>
    </lineage>
</organism>
<keyword evidence="3" id="KW-1185">Reference proteome</keyword>
<sequence length="212" mass="23640">MSDKQRIDTLETKISKLETTLNNKADKSDAISPTQARKGVLKTDDEKTSDLATRSYVDQKTAPASVWKTIQDLDPLSASKYSIGSISMGSFISAGLGSALALTLPSFFSTSDILTKWLENKFHVVRQKNGLLWKESNQQRIDRLIKEGLPDKVKNAHRRLNYLEKTVAQLKRRSNTTRQAVRHSESSPALAGTTDRLVILETRVRLLTEALG</sequence>
<comment type="caution">
    <text evidence="2">The sequence shown here is derived from an EMBL/GenBank/DDBJ whole genome shotgun (WGS) entry which is preliminary data.</text>
</comment>
<evidence type="ECO:0000313" key="3">
    <source>
        <dbReference type="Proteomes" id="UP001597261"/>
    </source>
</evidence>
<dbReference type="RefSeq" id="WP_381081439.1">
    <property type="nucleotide sequence ID" value="NZ_JBHUDX010000028.1"/>
</dbReference>
<gene>
    <name evidence="2" type="ORF">ACFSL4_11870</name>
</gene>